<evidence type="ECO:0000256" key="1">
    <source>
        <dbReference type="ARBA" id="ARBA00001971"/>
    </source>
</evidence>
<protein>
    <submittedName>
        <fullName evidence="9">Cytochrome P450</fullName>
    </submittedName>
</protein>
<dbReference type="Proteomes" id="UP000006158">
    <property type="component" value="Chromosome"/>
</dbReference>
<gene>
    <name evidence="9" type="ordered locus">MSMEI_4699</name>
</gene>
<keyword evidence="3 8" id="KW-0349">Heme</keyword>
<evidence type="ECO:0000313" key="10">
    <source>
        <dbReference type="Proteomes" id="UP000006158"/>
    </source>
</evidence>
<dbReference type="KEGG" id="msg:MSMEI_4699"/>
<reference evidence="9 10" key="1">
    <citation type="journal article" date="2007" name="Genome Biol.">
        <title>Interrupted coding sequences in Mycobacterium smegmatis: authentic mutations or sequencing errors?</title>
        <authorList>
            <person name="Deshayes C."/>
            <person name="Perrodou E."/>
            <person name="Gallien S."/>
            <person name="Euphrasie D."/>
            <person name="Schaeffer C."/>
            <person name="Van-Dorsselaer A."/>
            <person name="Poch O."/>
            <person name="Lecompte O."/>
            <person name="Reyrat J.M."/>
        </authorList>
    </citation>
    <scope>NUCLEOTIDE SEQUENCE [LARGE SCALE GENOMIC DNA]</scope>
    <source>
        <strain evidence="10">ATCC 700084 / mc(2)155</strain>
    </source>
</reference>
<dbReference type="GO" id="GO:0006707">
    <property type="term" value="P:cholesterol catabolic process"/>
    <property type="evidence" value="ECO:0007669"/>
    <property type="project" value="TreeGrafter"/>
</dbReference>
<dbReference type="SUPFAM" id="SSF48264">
    <property type="entry name" value="Cytochrome P450"/>
    <property type="match status" value="1"/>
</dbReference>
<dbReference type="InterPro" id="IPR017972">
    <property type="entry name" value="Cyt_P450_CS"/>
</dbReference>
<sequence length="483" mass="53533">MLSECSTLENPVSECGMLNGTIRRLPSLTAKRRCGNVILNNERHVLIRLSPSGNGVTHMAIDPAGIDWFKDPRLVDDPYPYFNALRDKCPVQSEDHYGVTMVTGWEEAVSVYNDEKSFSSCTSVTGPFPGFPVPLEGRDDVAELIEKHRDELPFSDQLPTLDPPVHTNHRSLMMRLITPKRLKENEDAMWQLADEVLDDFLAPGKGEFIKGFASPFTLLVIADLLGIPAEDRNAFVDGISQNSGGGVGSTGDESLSHSPLEFLYGQFEAYIEDRRSNPREDILTGMATALFPDGTTPSPGDVARVATNVFSAGQETTVRLLGTALKVLGDRPDVQKMVREDRSLLPNFIEEALRHESPVKGDFRLSRCPVTVGDKDLPSGRTVMVVNGAANRDPRRFENPDDFDPARKNARQHLAFGRGIHSCPGAPLARAETRVGLERLLDRTTDIRISEEHHGPAANRDYKYIPTFILRGLTHLHLEFDVK</sequence>
<keyword evidence="7 8" id="KW-0503">Monooxygenase</keyword>
<evidence type="ECO:0000256" key="8">
    <source>
        <dbReference type="RuleBase" id="RU000461"/>
    </source>
</evidence>
<dbReference type="InterPro" id="IPR002397">
    <property type="entry name" value="Cyt_P450_B"/>
</dbReference>
<dbReference type="PROSITE" id="PS00086">
    <property type="entry name" value="CYTOCHROME_P450"/>
    <property type="match status" value="1"/>
</dbReference>
<keyword evidence="6 8" id="KW-0408">Iron</keyword>
<dbReference type="GO" id="GO:0036199">
    <property type="term" value="F:cholest-4-en-3-one 26-monooxygenase activity"/>
    <property type="evidence" value="ECO:0007669"/>
    <property type="project" value="TreeGrafter"/>
</dbReference>
<dbReference type="AlphaFoldDB" id="I7FQV2"/>
<keyword evidence="5 8" id="KW-0560">Oxidoreductase</keyword>
<name>I7FQV2_MYCS2</name>
<dbReference type="PRINTS" id="PR00359">
    <property type="entry name" value="BP450"/>
</dbReference>
<comment type="cofactor">
    <cofactor evidence="1">
        <name>heme</name>
        <dbReference type="ChEBI" id="CHEBI:30413"/>
    </cofactor>
</comment>
<dbReference type="GO" id="GO:0008395">
    <property type="term" value="F:steroid hydroxylase activity"/>
    <property type="evidence" value="ECO:0007669"/>
    <property type="project" value="TreeGrafter"/>
</dbReference>
<evidence type="ECO:0000256" key="6">
    <source>
        <dbReference type="ARBA" id="ARBA00023004"/>
    </source>
</evidence>
<dbReference type="GO" id="GO:0020037">
    <property type="term" value="F:heme binding"/>
    <property type="evidence" value="ECO:0007669"/>
    <property type="project" value="InterPro"/>
</dbReference>
<evidence type="ECO:0000256" key="2">
    <source>
        <dbReference type="ARBA" id="ARBA00010617"/>
    </source>
</evidence>
<dbReference type="GO" id="GO:0005506">
    <property type="term" value="F:iron ion binding"/>
    <property type="evidence" value="ECO:0007669"/>
    <property type="project" value="InterPro"/>
</dbReference>
<comment type="similarity">
    <text evidence="2 8">Belongs to the cytochrome P450 family.</text>
</comment>
<organism evidence="9 10">
    <name type="scientific">Mycolicibacterium smegmatis (strain ATCC 700084 / mc(2)155)</name>
    <name type="common">Mycobacterium smegmatis</name>
    <dbReference type="NCBI Taxonomy" id="246196"/>
    <lineage>
        <taxon>Bacteria</taxon>
        <taxon>Bacillati</taxon>
        <taxon>Actinomycetota</taxon>
        <taxon>Actinomycetes</taxon>
        <taxon>Mycobacteriales</taxon>
        <taxon>Mycobacteriaceae</taxon>
        <taxon>Mycolicibacterium</taxon>
    </lineage>
</organism>
<evidence type="ECO:0000256" key="4">
    <source>
        <dbReference type="ARBA" id="ARBA00022723"/>
    </source>
</evidence>
<proteinExistence type="inferred from homology"/>
<accession>I7FQV2</accession>
<dbReference type="EMBL" id="CP001663">
    <property type="protein sequence ID" value="AFP41148.1"/>
    <property type="molecule type" value="Genomic_DNA"/>
</dbReference>
<dbReference type="Gene3D" id="1.10.630.10">
    <property type="entry name" value="Cytochrome P450"/>
    <property type="match status" value="1"/>
</dbReference>
<dbReference type="InterPro" id="IPR001128">
    <property type="entry name" value="Cyt_P450"/>
</dbReference>
<evidence type="ECO:0000256" key="5">
    <source>
        <dbReference type="ARBA" id="ARBA00023002"/>
    </source>
</evidence>
<keyword evidence="4 8" id="KW-0479">Metal-binding</keyword>
<dbReference type="Pfam" id="PF00067">
    <property type="entry name" value="p450"/>
    <property type="match status" value="1"/>
</dbReference>
<evidence type="ECO:0000256" key="3">
    <source>
        <dbReference type="ARBA" id="ARBA00022617"/>
    </source>
</evidence>
<evidence type="ECO:0000313" key="9">
    <source>
        <dbReference type="EMBL" id="AFP41148.1"/>
    </source>
</evidence>
<dbReference type="PANTHER" id="PTHR46696">
    <property type="entry name" value="P450, PUTATIVE (EUROFUNG)-RELATED"/>
    <property type="match status" value="1"/>
</dbReference>
<dbReference type="PATRIC" id="fig|246196.56.peg.4806"/>
<evidence type="ECO:0000256" key="7">
    <source>
        <dbReference type="ARBA" id="ARBA00023033"/>
    </source>
</evidence>
<dbReference type="InterPro" id="IPR036396">
    <property type="entry name" value="Cyt_P450_sf"/>
</dbReference>
<reference evidence="9 10" key="2">
    <citation type="journal article" date="2009" name="Genome Res.">
        <title>Ortho-proteogenomics: multiple proteomes investigation through orthology and a new MS-based protocol.</title>
        <authorList>
            <person name="Gallien S."/>
            <person name="Perrodou E."/>
            <person name="Carapito C."/>
            <person name="Deshayes C."/>
            <person name="Reyrat J.M."/>
            <person name="Van Dorsselaer A."/>
            <person name="Poch O."/>
            <person name="Schaeffer C."/>
            <person name="Lecompte O."/>
        </authorList>
    </citation>
    <scope>NUCLEOTIDE SEQUENCE [LARGE SCALE GENOMIC DNA]</scope>
    <source>
        <strain evidence="10">ATCC 700084 / mc(2)155</strain>
    </source>
</reference>
<dbReference type="PANTHER" id="PTHR46696:SF4">
    <property type="entry name" value="BIOTIN BIOSYNTHESIS CYTOCHROME P450"/>
    <property type="match status" value="1"/>
</dbReference>